<evidence type="ECO:0000256" key="11">
    <source>
        <dbReference type="ARBA" id="ARBA00023098"/>
    </source>
</evidence>
<dbReference type="PANTHER" id="PTHR34299">
    <property type="entry name" value="DIACYLGLYCEROL KINASE"/>
    <property type="match status" value="1"/>
</dbReference>
<evidence type="ECO:0000256" key="7">
    <source>
        <dbReference type="ARBA" id="ARBA00022741"/>
    </source>
</evidence>
<comment type="subcellular location">
    <subcellularLocation>
        <location evidence="1">Cell membrane</location>
        <topology evidence="1">Multi-pass membrane protein</topology>
    </subcellularLocation>
</comment>
<evidence type="ECO:0000256" key="4">
    <source>
        <dbReference type="ARBA" id="ARBA00022516"/>
    </source>
</evidence>
<proteinExistence type="inferred from homology"/>
<keyword evidence="10 15" id="KW-1133">Transmembrane helix</keyword>
<dbReference type="InterPro" id="IPR000829">
    <property type="entry name" value="DAGK"/>
</dbReference>
<keyword evidence="13" id="KW-0594">Phospholipid biosynthesis</keyword>
<evidence type="ECO:0000313" key="17">
    <source>
        <dbReference type="Proteomes" id="UP001268651"/>
    </source>
</evidence>
<keyword evidence="3" id="KW-1003">Cell membrane</keyword>
<keyword evidence="6 15" id="KW-0812">Transmembrane</keyword>
<keyword evidence="12 15" id="KW-0472">Membrane</keyword>
<keyword evidence="17" id="KW-1185">Reference proteome</keyword>
<dbReference type="PANTHER" id="PTHR34299:SF1">
    <property type="entry name" value="DIACYLGLYCEROL KINASE"/>
    <property type="match status" value="1"/>
</dbReference>
<comment type="caution">
    <text evidence="16">The sequence shown here is derived from an EMBL/GenBank/DDBJ whole genome shotgun (WGS) entry which is preliminary data.</text>
</comment>
<evidence type="ECO:0000256" key="1">
    <source>
        <dbReference type="ARBA" id="ARBA00004651"/>
    </source>
</evidence>
<evidence type="ECO:0000256" key="8">
    <source>
        <dbReference type="ARBA" id="ARBA00022777"/>
    </source>
</evidence>
<keyword evidence="5 16" id="KW-0808">Transferase</keyword>
<organism evidence="16 17">
    <name type="scientific">Gilvirhabdus luticola</name>
    <dbReference type="NCBI Taxonomy" id="3079858"/>
    <lineage>
        <taxon>Bacteria</taxon>
        <taxon>Pseudomonadati</taxon>
        <taxon>Bacteroidota</taxon>
        <taxon>Flavobacteriia</taxon>
        <taxon>Flavobacteriales</taxon>
        <taxon>Flavobacteriaceae</taxon>
        <taxon>Gilvirhabdus</taxon>
    </lineage>
</organism>
<reference evidence="16 17" key="1">
    <citation type="submission" date="2023-10" db="EMBL/GenBank/DDBJ databases">
        <title>Marimonas sp. nov. isolated from tidal mud flat.</title>
        <authorList>
            <person name="Jaincy N.J."/>
            <person name="Srinivasan S."/>
            <person name="Lee S.-S."/>
        </authorList>
    </citation>
    <scope>NUCLEOTIDE SEQUENCE [LARGE SCALE GENOMIC DNA]</scope>
    <source>
        <strain evidence="16 17">MJ-SS3</strain>
    </source>
</reference>
<dbReference type="Pfam" id="PF01219">
    <property type="entry name" value="DAGK_prokar"/>
    <property type="match status" value="1"/>
</dbReference>
<evidence type="ECO:0000256" key="9">
    <source>
        <dbReference type="ARBA" id="ARBA00022840"/>
    </source>
</evidence>
<evidence type="ECO:0000256" key="6">
    <source>
        <dbReference type="ARBA" id="ARBA00022692"/>
    </source>
</evidence>
<feature type="transmembrane region" description="Helical" evidence="15">
    <location>
        <begin position="97"/>
        <end position="118"/>
    </location>
</feature>
<feature type="transmembrane region" description="Helical" evidence="15">
    <location>
        <begin position="21"/>
        <end position="50"/>
    </location>
</feature>
<dbReference type="Gene3D" id="1.10.287.3610">
    <property type="match status" value="1"/>
</dbReference>
<dbReference type="EMBL" id="JAWHTF010000004">
    <property type="protein sequence ID" value="MDU8886295.1"/>
    <property type="molecule type" value="Genomic_DNA"/>
</dbReference>
<evidence type="ECO:0000256" key="10">
    <source>
        <dbReference type="ARBA" id="ARBA00022989"/>
    </source>
</evidence>
<dbReference type="RefSeq" id="WP_316662281.1">
    <property type="nucleotide sequence ID" value="NZ_JAWHTF010000004.1"/>
</dbReference>
<protein>
    <submittedName>
        <fullName evidence="16">Diacylglycerol kinase family protein</fullName>
        <ecNumber evidence="16">2.7.1.-</ecNumber>
    </submittedName>
</protein>
<evidence type="ECO:0000256" key="3">
    <source>
        <dbReference type="ARBA" id="ARBA00022475"/>
    </source>
</evidence>
<keyword evidence="11" id="KW-0443">Lipid metabolism</keyword>
<evidence type="ECO:0000256" key="13">
    <source>
        <dbReference type="ARBA" id="ARBA00023209"/>
    </source>
</evidence>
<feature type="transmembrane region" description="Helical" evidence="15">
    <location>
        <begin position="56"/>
        <end position="76"/>
    </location>
</feature>
<name>A0ABU3U7D0_9FLAO</name>
<keyword evidence="7" id="KW-0547">Nucleotide-binding</keyword>
<evidence type="ECO:0000256" key="5">
    <source>
        <dbReference type="ARBA" id="ARBA00022679"/>
    </source>
</evidence>
<evidence type="ECO:0000313" key="16">
    <source>
        <dbReference type="EMBL" id="MDU8886295.1"/>
    </source>
</evidence>
<gene>
    <name evidence="16" type="ORF">RXV94_08995</name>
</gene>
<evidence type="ECO:0000256" key="15">
    <source>
        <dbReference type="SAM" id="Phobius"/>
    </source>
</evidence>
<dbReference type="InterPro" id="IPR033717">
    <property type="entry name" value="UDPK"/>
</dbReference>
<keyword evidence="8 16" id="KW-0418">Kinase</keyword>
<keyword evidence="9" id="KW-0067">ATP-binding</keyword>
<dbReference type="InterPro" id="IPR036945">
    <property type="entry name" value="DAGK_sf"/>
</dbReference>
<dbReference type="GO" id="GO:0016301">
    <property type="term" value="F:kinase activity"/>
    <property type="evidence" value="ECO:0007669"/>
    <property type="project" value="UniProtKB-KW"/>
</dbReference>
<evidence type="ECO:0000256" key="12">
    <source>
        <dbReference type="ARBA" id="ARBA00023136"/>
    </source>
</evidence>
<keyword evidence="14" id="KW-1208">Phospholipid metabolism</keyword>
<dbReference type="CDD" id="cd14265">
    <property type="entry name" value="UDPK_IM_like"/>
    <property type="match status" value="1"/>
</dbReference>
<accession>A0ABU3U7D0</accession>
<keyword evidence="4" id="KW-0444">Lipid biosynthesis</keyword>
<dbReference type="Proteomes" id="UP001268651">
    <property type="component" value="Unassembled WGS sequence"/>
</dbReference>
<sequence>MPKKEKFLVNRIKSINYAFRGAVLLIKTEASIQIQLVIAILVTIAGFYFNLNITEWIVQILAICIIMSVEGLNTAIEKIADFVHPEHHAKIGFIKDISAGAVFISAISAIIIGLIIYIPKIF</sequence>
<evidence type="ECO:0000256" key="2">
    <source>
        <dbReference type="ARBA" id="ARBA00005967"/>
    </source>
</evidence>
<dbReference type="EC" id="2.7.1.-" evidence="16"/>
<comment type="similarity">
    <text evidence="2">Belongs to the bacterial diacylglycerol kinase family.</text>
</comment>
<evidence type="ECO:0000256" key="14">
    <source>
        <dbReference type="ARBA" id="ARBA00023264"/>
    </source>
</evidence>